<dbReference type="EMBL" id="JAJPPU010000002">
    <property type="protein sequence ID" value="MCD8472612.1"/>
    <property type="molecule type" value="Genomic_DNA"/>
</dbReference>
<gene>
    <name evidence="1" type="ORF">LPH55_03770</name>
</gene>
<dbReference type="GeneID" id="68901805"/>
<accession>A0ABS8TRN7</accession>
<name>A0ABS8TRN7_9GAMM</name>
<comment type="caution">
    <text evidence="1">The sequence shown here is derived from an EMBL/GenBank/DDBJ whole genome shotgun (WGS) entry which is preliminary data.</text>
</comment>
<evidence type="ECO:0000313" key="2">
    <source>
        <dbReference type="Proteomes" id="UP001430701"/>
    </source>
</evidence>
<proteinExistence type="predicted"/>
<evidence type="ECO:0000313" key="1">
    <source>
        <dbReference type="EMBL" id="MCD8472612.1"/>
    </source>
</evidence>
<protein>
    <submittedName>
        <fullName evidence="1">Uncharacterized protein</fullName>
    </submittedName>
</protein>
<reference evidence="1" key="1">
    <citation type="submission" date="2021-11" db="EMBL/GenBank/DDBJ databases">
        <title>Genome sequence of Xylella taiwanensis PLS432.</title>
        <authorList>
            <person name="Weng L.-W."/>
            <person name="Su C.-C."/>
            <person name="Tsai C.-W."/>
            <person name="Kuo C.-H."/>
        </authorList>
    </citation>
    <scope>NUCLEOTIDE SEQUENCE</scope>
    <source>
        <strain evidence="1">PLS432</strain>
    </source>
</reference>
<dbReference type="RefSeq" id="WP_160165231.1">
    <property type="nucleotide sequence ID" value="NZ_CP053627.1"/>
</dbReference>
<organism evidence="1 2">
    <name type="scientific">Xylella taiwanensis</name>
    <dbReference type="NCBI Taxonomy" id="1444770"/>
    <lineage>
        <taxon>Bacteria</taxon>
        <taxon>Pseudomonadati</taxon>
        <taxon>Pseudomonadota</taxon>
        <taxon>Gammaproteobacteria</taxon>
        <taxon>Lysobacterales</taxon>
        <taxon>Lysobacteraceae</taxon>
        <taxon>Xylella</taxon>
    </lineage>
</organism>
<keyword evidence="2" id="KW-1185">Reference proteome</keyword>
<sequence>MMCNVKVPMGTQYIHQAGVPFGQKLWRSCRVATGRAASGSRAARLLPLKDTRGLAPGCLRTCRSTRGARQSGQAARASPSGHHCIPSEAAIVRAAVTVGRMAGFCWRR</sequence>
<dbReference type="Proteomes" id="UP001430701">
    <property type="component" value="Unassembled WGS sequence"/>
</dbReference>